<organism evidence="1 2">
    <name type="scientific">Spodoptera exigua</name>
    <name type="common">Beet armyworm</name>
    <name type="synonym">Noctua fulgens</name>
    <dbReference type="NCBI Taxonomy" id="7107"/>
    <lineage>
        <taxon>Eukaryota</taxon>
        <taxon>Metazoa</taxon>
        <taxon>Ecdysozoa</taxon>
        <taxon>Arthropoda</taxon>
        <taxon>Hexapoda</taxon>
        <taxon>Insecta</taxon>
        <taxon>Pterygota</taxon>
        <taxon>Neoptera</taxon>
        <taxon>Endopterygota</taxon>
        <taxon>Lepidoptera</taxon>
        <taxon>Glossata</taxon>
        <taxon>Ditrysia</taxon>
        <taxon>Noctuoidea</taxon>
        <taxon>Noctuidae</taxon>
        <taxon>Amphipyrinae</taxon>
        <taxon>Spodoptera</taxon>
    </lineage>
</organism>
<comment type="caution">
    <text evidence="1">The sequence shown here is derived from an EMBL/GenBank/DDBJ whole genome shotgun (WGS) entry which is preliminary data.</text>
</comment>
<proteinExistence type="predicted"/>
<reference evidence="1" key="1">
    <citation type="submission" date="2020-08" db="EMBL/GenBank/DDBJ databases">
        <title>Spodoptera exigua strain:BAW_Kor-Di-RS1 Genome sequencing and assembly.</title>
        <authorList>
            <person name="Kim J."/>
            <person name="Nam H.Y."/>
            <person name="Kwon M."/>
            <person name="Choi J.H."/>
            <person name="Cho S.R."/>
            <person name="Kim G.-H."/>
        </authorList>
    </citation>
    <scope>NUCLEOTIDE SEQUENCE</scope>
    <source>
        <strain evidence="1">BAW_Kor-Di-RS1</strain>
        <tissue evidence="1">Whole-body</tissue>
    </source>
</reference>
<name>A0A835G4T1_SPOEX</name>
<protein>
    <submittedName>
        <fullName evidence="1">Uncharacterized protein</fullName>
    </submittedName>
</protein>
<accession>A0A835G4T1</accession>
<gene>
    <name evidence="1" type="ORF">HW555_013036</name>
</gene>
<sequence>MRPYSFEPDEPVTFDKERFERSIAFRNKVYDEVCERMRQSHDINSERYNKRRRVCNYEVGDVVWKRTKFLSNANQAFMSKLAPKFEKAIIAEKISKDVYKLKSPRGKDLGEWHSCDLKRLV</sequence>
<evidence type="ECO:0000313" key="1">
    <source>
        <dbReference type="EMBL" id="KAF9406670.1"/>
    </source>
</evidence>
<evidence type="ECO:0000313" key="2">
    <source>
        <dbReference type="Proteomes" id="UP000648187"/>
    </source>
</evidence>
<dbReference type="EMBL" id="JACKWZ010000562">
    <property type="protein sequence ID" value="KAF9406670.1"/>
    <property type="molecule type" value="Genomic_DNA"/>
</dbReference>
<dbReference type="Proteomes" id="UP000648187">
    <property type="component" value="Unassembled WGS sequence"/>
</dbReference>
<keyword evidence="2" id="KW-1185">Reference proteome</keyword>
<dbReference type="AlphaFoldDB" id="A0A835G4T1"/>